<dbReference type="Pfam" id="PF03385">
    <property type="entry name" value="STELLO"/>
    <property type="match status" value="1"/>
</dbReference>
<dbReference type="AlphaFoldDB" id="A0AAN8JFJ2"/>
<reference evidence="1 2" key="1">
    <citation type="submission" date="2024-01" db="EMBL/GenBank/DDBJ databases">
        <title>The genome of the rayed Mediterranean limpet Patella caerulea (Linnaeus, 1758).</title>
        <authorList>
            <person name="Anh-Thu Weber A."/>
            <person name="Halstead-Nussloch G."/>
        </authorList>
    </citation>
    <scope>NUCLEOTIDE SEQUENCE [LARGE SCALE GENOMIC DNA]</scope>
    <source>
        <strain evidence="1">AATW-2023a</strain>
        <tissue evidence="1">Whole specimen</tissue>
    </source>
</reference>
<dbReference type="PANTHER" id="PTHR31362">
    <property type="entry name" value="GLYCOSYLTRANSFERASE STELLO1-RELATED"/>
    <property type="match status" value="1"/>
</dbReference>
<dbReference type="InterPro" id="IPR005049">
    <property type="entry name" value="STL-like"/>
</dbReference>
<name>A0AAN8JFJ2_PATCE</name>
<comment type="caution">
    <text evidence="1">The sequence shown here is derived from an EMBL/GenBank/DDBJ whole genome shotgun (WGS) entry which is preliminary data.</text>
</comment>
<dbReference type="PANTHER" id="PTHR31362:SF0">
    <property type="entry name" value="EXOSTOSIN DOMAIN-CONTAINING PROTEIN-RELATED"/>
    <property type="match status" value="1"/>
</dbReference>
<evidence type="ECO:0000313" key="2">
    <source>
        <dbReference type="Proteomes" id="UP001347796"/>
    </source>
</evidence>
<organism evidence="1 2">
    <name type="scientific">Patella caerulea</name>
    <name type="common">Rayed Mediterranean limpet</name>
    <dbReference type="NCBI Taxonomy" id="87958"/>
    <lineage>
        <taxon>Eukaryota</taxon>
        <taxon>Metazoa</taxon>
        <taxon>Spiralia</taxon>
        <taxon>Lophotrochozoa</taxon>
        <taxon>Mollusca</taxon>
        <taxon>Gastropoda</taxon>
        <taxon>Patellogastropoda</taxon>
        <taxon>Patelloidea</taxon>
        <taxon>Patellidae</taxon>
        <taxon>Patella</taxon>
    </lineage>
</organism>
<proteinExistence type="predicted"/>
<dbReference type="Proteomes" id="UP001347796">
    <property type="component" value="Unassembled WGS sequence"/>
</dbReference>
<sequence length="630" mass="74359">MFKESNDSIIFDIHRLFQKNDKWIITPQKGNLPSAFQNKSNWSVLRISSAERCRPFASPALEDLSLTAIKNGARYIYLPSNLNNGTTSILNRLFYDKYMTSLRYNGVLKFPLFSYLHDLSETKSKVPYFSYDLGVWRTGPVQKIFHNENLPSVNSYPFVDSRSPSVILPVGKLQPFAKEDVLFHYDSFWAIVPLQKKNILWSLWIQKLLEEINRSVTFFFTKNMNEDDCKSPQINVLSVMGDWKCNDRTNFFSCILELSKTMQENDLIQNSEYLTISNLLEKLLKIDYRMPLLEERATRKVSLKPVNSVLYHPAIRTKFRNPKVTFKNICPNGMPVCPLKLKEPFKTIDNILLVIVFNTVGYYQILHHLEKLYRPVFKQILYCGRRIQMFVKTYNALNYPVSFVEVHPNFYFGTLGYNCLRKAMMMNYDVEGYFHVGDDVLLNLWNLHNLPRDRLWFQKSIRVANIFQHKVPDITRWRKRNWAPWRQIRGKVRIIQVLDQLGRLRHTNKMVKGFLDQLAENAGGINRVFYEASDIYYFPRKFVKQYLFFIEKFSDNNLFLEIGIPTLMNGLVKQDEIVRLKGTYLWYQDRALYKTTFNYSHVYIHAFKVNPCMKSVPCKQFLCNKYLPCV</sequence>
<keyword evidence="2" id="KW-1185">Reference proteome</keyword>
<accession>A0AAN8JFJ2</accession>
<protein>
    <submittedName>
        <fullName evidence="1">Uncharacterized protein</fullName>
    </submittedName>
</protein>
<evidence type="ECO:0000313" key="1">
    <source>
        <dbReference type="EMBL" id="KAK6174425.1"/>
    </source>
</evidence>
<gene>
    <name evidence="1" type="ORF">SNE40_017703</name>
</gene>
<dbReference type="EMBL" id="JAZGQO010000011">
    <property type="protein sequence ID" value="KAK6174425.1"/>
    <property type="molecule type" value="Genomic_DNA"/>
</dbReference>